<sequence length="109" mass="11639">MMWIAEADTSDQYKLLVCVPRGARLYVLIAGPGGLAEASSGLWAMTVTPAAGRPLEFHSGSRSGGKSDSIYVGQFQDPPESPDVLTVRIEVDDVEIFSTVAMPVRTEPA</sequence>
<dbReference type="Proteomes" id="UP001595816">
    <property type="component" value="Unassembled WGS sequence"/>
</dbReference>
<comment type="caution">
    <text evidence="2">The sequence shown here is derived from an EMBL/GenBank/DDBJ whole genome shotgun (WGS) entry which is preliminary data.</text>
</comment>
<keyword evidence="3" id="KW-1185">Reference proteome</keyword>
<reference evidence="3" key="1">
    <citation type="journal article" date="2019" name="Int. J. Syst. Evol. Microbiol.">
        <title>The Global Catalogue of Microorganisms (GCM) 10K type strain sequencing project: providing services to taxonomists for standard genome sequencing and annotation.</title>
        <authorList>
            <consortium name="The Broad Institute Genomics Platform"/>
            <consortium name="The Broad Institute Genome Sequencing Center for Infectious Disease"/>
            <person name="Wu L."/>
            <person name="Ma J."/>
        </authorList>
    </citation>
    <scope>NUCLEOTIDE SEQUENCE [LARGE SCALE GENOMIC DNA]</scope>
    <source>
        <strain evidence="3">CGMCC 4.7289</strain>
    </source>
</reference>
<proteinExistence type="predicted"/>
<protein>
    <submittedName>
        <fullName evidence="2">Uncharacterized protein</fullName>
    </submittedName>
</protein>
<evidence type="ECO:0000256" key="1">
    <source>
        <dbReference type="SAM" id="MobiDB-lite"/>
    </source>
</evidence>
<evidence type="ECO:0000313" key="2">
    <source>
        <dbReference type="EMBL" id="MFC4131121.1"/>
    </source>
</evidence>
<dbReference type="RefSeq" id="WP_253754348.1">
    <property type="nucleotide sequence ID" value="NZ_JAMZDZ010000001.1"/>
</dbReference>
<organism evidence="2 3">
    <name type="scientific">Hamadaea flava</name>
    <dbReference type="NCBI Taxonomy" id="1742688"/>
    <lineage>
        <taxon>Bacteria</taxon>
        <taxon>Bacillati</taxon>
        <taxon>Actinomycetota</taxon>
        <taxon>Actinomycetes</taxon>
        <taxon>Micromonosporales</taxon>
        <taxon>Micromonosporaceae</taxon>
        <taxon>Hamadaea</taxon>
    </lineage>
</organism>
<evidence type="ECO:0000313" key="3">
    <source>
        <dbReference type="Proteomes" id="UP001595816"/>
    </source>
</evidence>
<name>A0ABV8LKX0_9ACTN</name>
<accession>A0ABV8LKX0</accession>
<gene>
    <name evidence="2" type="ORF">ACFOZ4_10955</name>
</gene>
<feature type="region of interest" description="Disordered" evidence="1">
    <location>
        <begin position="55"/>
        <end position="78"/>
    </location>
</feature>
<dbReference type="EMBL" id="JBHSAY010000006">
    <property type="protein sequence ID" value="MFC4131121.1"/>
    <property type="molecule type" value="Genomic_DNA"/>
</dbReference>